<reference evidence="3 4" key="1">
    <citation type="submission" date="2018-07" db="EMBL/GenBank/DDBJ databases">
        <title>Genomic Encyclopedia of Type Strains, Phase IV (KMG-IV): sequencing the most valuable type-strain genomes for metagenomic binning, comparative biology and taxonomic classification.</title>
        <authorList>
            <person name="Goeker M."/>
        </authorList>
    </citation>
    <scope>NUCLEOTIDE SEQUENCE [LARGE SCALE GENOMIC DNA]</scope>
    <source>
        <strain evidence="3 4">DSM 26725</strain>
    </source>
</reference>
<dbReference type="InterPro" id="IPR000157">
    <property type="entry name" value="TIR_dom"/>
</dbReference>
<evidence type="ECO:0000313" key="3">
    <source>
        <dbReference type="EMBL" id="RED15858.1"/>
    </source>
</evidence>
<accession>A0A3D9FDW4</accession>
<dbReference type="InterPro" id="IPR035897">
    <property type="entry name" value="Toll_tir_struct_dom_sf"/>
</dbReference>
<dbReference type="SUPFAM" id="SSF52200">
    <property type="entry name" value="Toll/Interleukin receptor TIR domain"/>
    <property type="match status" value="1"/>
</dbReference>
<keyword evidence="1" id="KW-0472">Membrane</keyword>
<evidence type="ECO:0000313" key="4">
    <source>
        <dbReference type="Proteomes" id="UP000256310"/>
    </source>
</evidence>
<dbReference type="EMBL" id="QRDP01000004">
    <property type="protein sequence ID" value="RED15858.1"/>
    <property type="molecule type" value="Genomic_DNA"/>
</dbReference>
<dbReference type="Pfam" id="PF13676">
    <property type="entry name" value="TIR_2"/>
    <property type="match status" value="1"/>
</dbReference>
<gene>
    <name evidence="3" type="ORF">DFR46_0866</name>
</gene>
<sequence>MRIFISYRREDSKHSAGRLADALGDVPHIKSAFLDIDDIAAGESFPERLEASLGQADVCLVLMGDRWVGPVDDGEPRINRSGDFVRMEVASALASDMRVIPLILDDAPMPDREMLPEDVQPLLERNALFLRHHSFSQDVDFLVDALQGRTGPRRRRRPVLRAIVRSLGGVALGLLHFLGVAILNRAVTGQNLETSLGGLPMLALLGSICLAVGLAISFGAIRKLRGG</sequence>
<dbReference type="GO" id="GO:0007165">
    <property type="term" value="P:signal transduction"/>
    <property type="evidence" value="ECO:0007669"/>
    <property type="project" value="InterPro"/>
</dbReference>
<dbReference type="Gene3D" id="3.40.50.10140">
    <property type="entry name" value="Toll/interleukin-1 receptor homology (TIR) domain"/>
    <property type="match status" value="1"/>
</dbReference>
<dbReference type="RefSeq" id="WP_116235328.1">
    <property type="nucleotide sequence ID" value="NZ_QRDP01000004.1"/>
</dbReference>
<keyword evidence="1" id="KW-0812">Transmembrane</keyword>
<protein>
    <submittedName>
        <fullName evidence="3">TIR domain-containing protein</fullName>
    </submittedName>
</protein>
<proteinExistence type="predicted"/>
<dbReference type="Proteomes" id="UP000256310">
    <property type="component" value="Unassembled WGS sequence"/>
</dbReference>
<comment type="caution">
    <text evidence="3">The sequence shown here is derived from an EMBL/GenBank/DDBJ whole genome shotgun (WGS) entry which is preliminary data.</text>
</comment>
<feature type="domain" description="TIR" evidence="2">
    <location>
        <begin position="3"/>
        <end position="111"/>
    </location>
</feature>
<dbReference type="AlphaFoldDB" id="A0A3D9FDW4"/>
<keyword evidence="1" id="KW-1133">Transmembrane helix</keyword>
<evidence type="ECO:0000259" key="2">
    <source>
        <dbReference type="Pfam" id="PF13676"/>
    </source>
</evidence>
<name>A0A3D9FDW4_9SPHN</name>
<keyword evidence="4" id="KW-1185">Reference proteome</keyword>
<feature type="transmembrane region" description="Helical" evidence="1">
    <location>
        <begin position="202"/>
        <end position="221"/>
    </location>
</feature>
<dbReference type="OrthoDB" id="8020935at2"/>
<feature type="transmembrane region" description="Helical" evidence="1">
    <location>
        <begin position="162"/>
        <end position="182"/>
    </location>
</feature>
<organism evidence="3 4">
    <name type="scientific">Parasphingopyxis lamellibrachiae</name>
    <dbReference type="NCBI Taxonomy" id="680125"/>
    <lineage>
        <taxon>Bacteria</taxon>
        <taxon>Pseudomonadati</taxon>
        <taxon>Pseudomonadota</taxon>
        <taxon>Alphaproteobacteria</taxon>
        <taxon>Sphingomonadales</taxon>
        <taxon>Sphingomonadaceae</taxon>
        <taxon>Parasphingopyxis</taxon>
    </lineage>
</organism>
<evidence type="ECO:0000256" key="1">
    <source>
        <dbReference type="SAM" id="Phobius"/>
    </source>
</evidence>